<feature type="domain" description="Sporulation stage II protein D amidase enhancer LytB N-terminal" evidence="2">
    <location>
        <begin position="64"/>
        <end position="167"/>
    </location>
</feature>
<evidence type="ECO:0000313" key="3">
    <source>
        <dbReference type="EMBL" id="MFD1708751.1"/>
    </source>
</evidence>
<organism evidence="3 4">
    <name type="scientific">Siminovitchia sediminis</name>
    <dbReference type="NCBI Taxonomy" id="1274353"/>
    <lineage>
        <taxon>Bacteria</taxon>
        <taxon>Bacillati</taxon>
        <taxon>Bacillota</taxon>
        <taxon>Bacilli</taxon>
        <taxon>Bacillales</taxon>
        <taxon>Bacillaceae</taxon>
        <taxon>Siminovitchia</taxon>
    </lineage>
</organism>
<dbReference type="PANTHER" id="PTHR30032:SF4">
    <property type="entry name" value="AMIDASE ENHANCER"/>
    <property type="match status" value="1"/>
</dbReference>
<gene>
    <name evidence="3" type="primary">spoIID</name>
    <name evidence="3" type="ORF">ACFSCZ_18925</name>
</gene>
<dbReference type="InterPro" id="IPR013693">
    <property type="entry name" value="SpoIID/LytB_N"/>
</dbReference>
<evidence type="ECO:0000259" key="2">
    <source>
        <dbReference type="Pfam" id="PF08486"/>
    </source>
</evidence>
<dbReference type="Proteomes" id="UP001597301">
    <property type="component" value="Unassembled WGS sequence"/>
</dbReference>
<keyword evidence="1" id="KW-0812">Transmembrane</keyword>
<keyword evidence="4" id="KW-1185">Reference proteome</keyword>
<dbReference type="RefSeq" id="WP_380776488.1">
    <property type="nucleotide sequence ID" value="NZ_JBHUEO010000116.1"/>
</dbReference>
<sequence>MKQLRPLFFTSIFFIIVSFLVPVLLVLPFSKDKPASVKQEEKTADLPAKEQQEPVTEVAVYRTVSKKVEKLPLEEYVMGVVASEMPADFEEEALKAQALTARTYIVNHLLQSGEDDIPLDADVTDTINHQVYKNKEELKHLWDQDFDWRMKKIEEAVKATEGEILTYDNKPITASFFSTSNGYTENAEDYWNNPVPYLKSVESPWDTQSPKFIDQKVMSVQDFQEKLNVNIEKSGDLGTVTARTPGKKVAAVNIGGKTFSGREVREKLELKSTDFNWEKKGDTIVITTKGYGHGVGMSQYGANGMAKEGKKYKDIVSHYYQGVSISEANKYFDKIVASK</sequence>
<dbReference type="EMBL" id="JBHUEO010000116">
    <property type="protein sequence ID" value="MFD1708751.1"/>
    <property type="molecule type" value="Genomic_DNA"/>
</dbReference>
<keyword evidence="1" id="KW-0472">Membrane</keyword>
<reference evidence="4" key="1">
    <citation type="journal article" date="2019" name="Int. J. Syst. Evol. Microbiol.">
        <title>The Global Catalogue of Microorganisms (GCM) 10K type strain sequencing project: providing services to taxonomists for standard genome sequencing and annotation.</title>
        <authorList>
            <consortium name="The Broad Institute Genomics Platform"/>
            <consortium name="The Broad Institute Genome Sequencing Center for Infectious Disease"/>
            <person name="Wu L."/>
            <person name="Ma J."/>
        </authorList>
    </citation>
    <scope>NUCLEOTIDE SEQUENCE [LARGE SCALE GENOMIC DNA]</scope>
    <source>
        <strain evidence="4">CGMCC 1.12295</strain>
    </source>
</reference>
<accession>A0ABW4KN05</accession>
<dbReference type="InterPro" id="IPR051922">
    <property type="entry name" value="Bact_Sporulation_Assoc"/>
</dbReference>
<dbReference type="InterPro" id="IPR014225">
    <property type="entry name" value="Spore_II_D_firmicutes"/>
</dbReference>
<dbReference type="Pfam" id="PF08486">
    <property type="entry name" value="SpoIID"/>
    <property type="match status" value="1"/>
</dbReference>
<name>A0ABW4KN05_9BACI</name>
<dbReference type="NCBIfam" id="TIGR02870">
    <property type="entry name" value="spore_II_D"/>
    <property type="match status" value="1"/>
</dbReference>
<evidence type="ECO:0000256" key="1">
    <source>
        <dbReference type="SAM" id="Phobius"/>
    </source>
</evidence>
<dbReference type="InterPro" id="IPR013486">
    <property type="entry name" value="SpoIID/LytB"/>
</dbReference>
<feature type="transmembrane region" description="Helical" evidence="1">
    <location>
        <begin position="7"/>
        <end position="29"/>
    </location>
</feature>
<dbReference type="NCBIfam" id="TIGR02669">
    <property type="entry name" value="SpoIID_LytB"/>
    <property type="match status" value="1"/>
</dbReference>
<protein>
    <submittedName>
        <fullName evidence="3">Stage II sporulation protein D</fullName>
    </submittedName>
</protein>
<evidence type="ECO:0000313" key="4">
    <source>
        <dbReference type="Proteomes" id="UP001597301"/>
    </source>
</evidence>
<keyword evidence="1" id="KW-1133">Transmembrane helix</keyword>
<dbReference type="PANTHER" id="PTHR30032">
    <property type="entry name" value="N-ACETYLMURAMOYL-L-ALANINE AMIDASE-RELATED"/>
    <property type="match status" value="1"/>
</dbReference>
<comment type="caution">
    <text evidence="3">The sequence shown here is derived from an EMBL/GenBank/DDBJ whole genome shotgun (WGS) entry which is preliminary data.</text>
</comment>
<proteinExistence type="predicted"/>